<organism evidence="2 3">
    <name type="scientific">Microbacterium stercoris</name>
    <dbReference type="NCBI Taxonomy" id="2820289"/>
    <lineage>
        <taxon>Bacteria</taxon>
        <taxon>Bacillati</taxon>
        <taxon>Actinomycetota</taxon>
        <taxon>Actinomycetes</taxon>
        <taxon>Micrococcales</taxon>
        <taxon>Microbacteriaceae</taxon>
        <taxon>Microbacterium</taxon>
    </lineage>
</organism>
<evidence type="ECO:0000313" key="3">
    <source>
        <dbReference type="Proteomes" id="UP000680132"/>
    </source>
</evidence>
<dbReference type="Proteomes" id="UP000680132">
    <property type="component" value="Unassembled WGS sequence"/>
</dbReference>
<gene>
    <name evidence="2" type="ORF">J5V96_09265</name>
</gene>
<reference evidence="2" key="1">
    <citation type="submission" date="2021-03" db="EMBL/GenBank/DDBJ databases">
        <title>Microbacterium sp. nov., a novel actinobacterium isolated from cow dung.</title>
        <authorList>
            <person name="Zhang L."/>
        </authorList>
    </citation>
    <scope>NUCLEOTIDE SEQUENCE</scope>
    <source>
        <strain evidence="2">NEAU-LLB</strain>
    </source>
</reference>
<proteinExistence type="predicted"/>
<protein>
    <submittedName>
        <fullName evidence="2">Uncharacterized protein</fullName>
    </submittedName>
</protein>
<evidence type="ECO:0000256" key="1">
    <source>
        <dbReference type="SAM" id="MobiDB-lite"/>
    </source>
</evidence>
<evidence type="ECO:0000313" key="2">
    <source>
        <dbReference type="EMBL" id="MBO3663703.1"/>
    </source>
</evidence>
<sequence>MTGPAILSQITGDSARARVTDPETSHAAADSITTEGREASELEVIAILRDASGPLSSEQIETRHLNRAWQGTAPTTWAGSRLRTALKQLADDGHVVQDGETRTRKGRRAIAWRLTIEGDHR</sequence>
<feature type="compositionally biased region" description="Basic and acidic residues" evidence="1">
    <location>
        <begin position="15"/>
        <end position="24"/>
    </location>
</feature>
<comment type="caution">
    <text evidence="2">The sequence shown here is derived from an EMBL/GenBank/DDBJ whole genome shotgun (WGS) entry which is preliminary data.</text>
</comment>
<dbReference type="EMBL" id="JAGFOA010000003">
    <property type="protein sequence ID" value="MBO3663703.1"/>
    <property type="molecule type" value="Genomic_DNA"/>
</dbReference>
<dbReference type="AlphaFoldDB" id="A0A939TMZ8"/>
<dbReference type="RefSeq" id="WP_208503056.1">
    <property type="nucleotide sequence ID" value="NZ_JAGFOA010000003.1"/>
</dbReference>
<accession>A0A939TMZ8</accession>
<feature type="region of interest" description="Disordered" evidence="1">
    <location>
        <begin position="1"/>
        <end position="35"/>
    </location>
</feature>
<name>A0A939TMZ8_9MICO</name>
<keyword evidence="3" id="KW-1185">Reference proteome</keyword>